<feature type="domain" description="F-box" evidence="2">
    <location>
        <begin position="66"/>
        <end position="115"/>
    </location>
</feature>
<dbReference type="Pfam" id="PF12937">
    <property type="entry name" value="F-box-like"/>
    <property type="match status" value="1"/>
</dbReference>
<evidence type="ECO:0000313" key="4">
    <source>
        <dbReference type="Proteomes" id="UP000284842"/>
    </source>
</evidence>
<dbReference type="STRING" id="181874.A0A409V9Q3"/>
<feature type="compositionally biased region" description="Polar residues" evidence="1">
    <location>
        <begin position="1"/>
        <end position="10"/>
    </location>
</feature>
<dbReference type="AlphaFoldDB" id="A0A409V9Q3"/>
<dbReference type="InParanoid" id="A0A409V9Q3"/>
<dbReference type="InterPro" id="IPR001810">
    <property type="entry name" value="F-box_dom"/>
</dbReference>
<dbReference type="Gene3D" id="1.20.1280.50">
    <property type="match status" value="1"/>
</dbReference>
<reference evidence="3 4" key="1">
    <citation type="journal article" date="2018" name="Evol. Lett.">
        <title>Horizontal gene cluster transfer increased hallucinogenic mushroom diversity.</title>
        <authorList>
            <person name="Reynolds H.T."/>
            <person name="Vijayakumar V."/>
            <person name="Gluck-Thaler E."/>
            <person name="Korotkin H.B."/>
            <person name="Matheny P.B."/>
            <person name="Slot J.C."/>
        </authorList>
    </citation>
    <scope>NUCLEOTIDE SEQUENCE [LARGE SCALE GENOMIC DNA]</scope>
    <source>
        <strain evidence="3 4">2629</strain>
    </source>
</reference>
<evidence type="ECO:0000313" key="3">
    <source>
        <dbReference type="EMBL" id="PPQ63468.1"/>
    </source>
</evidence>
<dbReference type="Proteomes" id="UP000284842">
    <property type="component" value="Unassembled WGS sequence"/>
</dbReference>
<gene>
    <name evidence="3" type="ORF">CVT24_005000</name>
</gene>
<name>A0A409V9Q3_9AGAR</name>
<organism evidence="3 4">
    <name type="scientific">Panaeolus cyanescens</name>
    <dbReference type="NCBI Taxonomy" id="181874"/>
    <lineage>
        <taxon>Eukaryota</taxon>
        <taxon>Fungi</taxon>
        <taxon>Dikarya</taxon>
        <taxon>Basidiomycota</taxon>
        <taxon>Agaricomycotina</taxon>
        <taxon>Agaricomycetes</taxon>
        <taxon>Agaricomycetidae</taxon>
        <taxon>Agaricales</taxon>
        <taxon>Agaricineae</taxon>
        <taxon>Galeropsidaceae</taxon>
        <taxon>Panaeolus</taxon>
    </lineage>
</organism>
<dbReference type="CDD" id="cd09917">
    <property type="entry name" value="F-box_SF"/>
    <property type="match status" value="1"/>
</dbReference>
<feature type="compositionally biased region" description="Polar residues" evidence="1">
    <location>
        <begin position="23"/>
        <end position="32"/>
    </location>
</feature>
<evidence type="ECO:0000256" key="1">
    <source>
        <dbReference type="SAM" id="MobiDB-lite"/>
    </source>
</evidence>
<dbReference type="PROSITE" id="PS50181">
    <property type="entry name" value="FBOX"/>
    <property type="match status" value="1"/>
</dbReference>
<sequence>MYNNSNSTFHTVPGHVVGKGKQPASSGSSFTSDVANSVAERANSQPSFPAWNINRAMRQAKMKGKLSRLMDMPVDILFEVFGLLHPTDLLNLSRTSKSYRAFLTARASANLWRVSFRNVEGAPDPFEDMSFPAWAYLLFVDRCHFCDVGHSKIDWTFKLRACTMCAHEILNVTHTEVPTSVHPRSVAARVFRDKIHINLCQEWDSNRAVITPKSLKADRISTIKSKLRELGWGDDALNYVERSVALQNVVSKPEKLTDEDWEDIGPFITNHLNDRVRQGMSFNLRVKAPMAVHKPWEEDRKILAAQFWKEYKSVYYPSRMDLPSGLEFVSMKPVADIVGCPRNVAVTPESFHHLMPILPGLLEEWCQKWRKYSYQ</sequence>
<dbReference type="OrthoDB" id="2322499at2759"/>
<dbReference type="SUPFAM" id="SSF81383">
    <property type="entry name" value="F-box domain"/>
    <property type="match status" value="1"/>
</dbReference>
<protein>
    <recommendedName>
        <fullName evidence="2">F-box domain-containing protein</fullName>
    </recommendedName>
</protein>
<dbReference type="InterPro" id="IPR036047">
    <property type="entry name" value="F-box-like_dom_sf"/>
</dbReference>
<feature type="region of interest" description="Disordered" evidence="1">
    <location>
        <begin position="1"/>
        <end position="32"/>
    </location>
</feature>
<evidence type="ECO:0000259" key="2">
    <source>
        <dbReference type="PROSITE" id="PS50181"/>
    </source>
</evidence>
<dbReference type="EMBL" id="NHTK01006122">
    <property type="protein sequence ID" value="PPQ63468.1"/>
    <property type="molecule type" value="Genomic_DNA"/>
</dbReference>
<proteinExistence type="predicted"/>
<keyword evidence="4" id="KW-1185">Reference proteome</keyword>
<accession>A0A409V9Q3</accession>
<comment type="caution">
    <text evidence="3">The sequence shown here is derived from an EMBL/GenBank/DDBJ whole genome shotgun (WGS) entry which is preliminary data.</text>
</comment>